<reference evidence="3" key="1">
    <citation type="submission" date="2021-07" db="EMBL/GenBank/DDBJ databases">
        <title>Elsinoe batatas strain:CRI-CJ2 Genome sequencing and assembly.</title>
        <authorList>
            <person name="Huang L."/>
        </authorList>
    </citation>
    <scope>NUCLEOTIDE SEQUENCE</scope>
    <source>
        <strain evidence="3">CRI-CJ2</strain>
    </source>
</reference>
<dbReference type="InterPro" id="IPR011598">
    <property type="entry name" value="bHLH_dom"/>
</dbReference>
<dbReference type="GO" id="GO:0046983">
    <property type="term" value="F:protein dimerization activity"/>
    <property type="evidence" value="ECO:0007669"/>
    <property type="project" value="InterPro"/>
</dbReference>
<feature type="compositionally biased region" description="Polar residues" evidence="1">
    <location>
        <begin position="266"/>
        <end position="278"/>
    </location>
</feature>
<dbReference type="Gene3D" id="4.10.280.10">
    <property type="entry name" value="Helix-loop-helix DNA-binding domain"/>
    <property type="match status" value="1"/>
</dbReference>
<evidence type="ECO:0000313" key="3">
    <source>
        <dbReference type="EMBL" id="KAG8625639.1"/>
    </source>
</evidence>
<sequence>MSTTNLPPTPAASLDITGKTSANRTPSISLGPAAVHDGISDRSVSATPSVNGSESSYHPASPISPNTTKRKQPPTQQKEKSNDGYNLPPPPSRSRKIIQMKPRQDSTNDQQQPGSVTAEPVTTTKGGRKRGTNTGTTAAGRKIARKTAHSLIERRRRSKMNEEFGVLKDMIPACQGQEMHKLAILQASIDYLRYLETCISDLKSNRKSTASPPVIRHPDAMDEDNPSPAAASPSSSFPPSAQTTRPPTSQSVRNPYSPNQLPPLSHITTASSASSPNFTPIEPTPRARQFSYSTNSSANFSPYMLPQSTSTSPVFSPQHKSSLSNIAGDAMQRFSLTSPALDPHDRRHEMRPVSQLGTTAYASANVPAPVKTERSDREAMAALLMLNSDRRNTPTTTSGWRDGASASTSTVGVEEVSRQQSRDRKRGSAMSVKDLLSS</sequence>
<feature type="domain" description="BHLH" evidence="2">
    <location>
        <begin position="144"/>
        <end position="195"/>
    </location>
</feature>
<dbReference type="PANTHER" id="PTHR46266">
    <property type="entry name" value="TRANSCRIPTION FACTOR TT8"/>
    <property type="match status" value="1"/>
</dbReference>
<dbReference type="SMART" id="SM00353">
    <property type="entry name" value="HLH"/>
    <property type="match status" value="1"/>
</dbReference>
<feature type="region of interest" description="Disordered" evidence="1">
    <location>
        <begin position="385"/>
        <end position="438"/>
    </location>
</feature>
<name>A0A8K0KX84_9PEZI</name>
<proteinExistence type="predicted"/>
<keyword evidence="4" id="KW-1185">Reference proteome</keyword>
<feature type="compositionally biased region" description="Polar residues" evidence="1">
    <location>
        <begin position="242"/>
        <end position="259"/>
    </location>
</feature>
<dbReference type="InterPro" id="IPR036638">
    <property type="entry name" value="HLH_DNA-bd_sf"/>
</dbReference>
<dbReference type="Proteomes" id="UP000809789">
    <property type="component" value="Unassembled WGS sequence"/>
</dbReference>
<feature type="region of interest" description="Disordered" evidence="1">
    <location>
        <begin position="205"/>
        <end position="293"/>
    </location>
</feature>
<evidence type="ECO:0000259" key="2">
    <source>
        <dbReference type="PROSITE" id="PS50888"/>
    </source>
</evidence>
<dbReference type="Pfam" id="PF00010">
    <property type="entry name" value="HLH"/>
    <property type="match status" value="1"/>
</dbReference>
<comment type="caution">
    <text evidence="3">The sequence shown here is derived from an EMBL/GenBank/DDBJ whole genome shotgun (WGS) entry which is preliminary data.</text>
</comment>
<protein>
    <recommendedName>
        <fullName evidence="2">BHLH domain-containing protein</fullName>
    </recommendedName>
</protein>
<feature type="compositionally biased region" description="Polar residues" evidence="1">
    <location>
        <begin position="105"/>
        <end position="115"/>
    </location>
</feature>
<evidence type="ECO:0000313" key="4">
    <source>
        <dbReference type="Proteomes" id="UP000809789"/>
    </source>
</evidence>
<dbReference type="SUPFAM" id="SSF47459">
    <property type="entry name" value="HLH, helix-loop-helix DNA-binding domain"/>
    <property type="match status" value="1"/>
</dbReference>
<feature type="region of interest" description="Disordered" evidence="1">
    <location>
        <begin position="1"/>
        <end position="139"/>
    </location>
</feature>
<feature type="region of interest" description="Disordered" evidence="1">
    <location>
        <begin position="303"/>
        <end position="322"/>
    </location>
</feature>
<accession>A0A8K0KX84</accession>
<feature type="compositionally biased region" description="Low complexity" evidence="1">
    <location>
        <begin position="226"/>
        <end position="241"/>
    </location>
</feature>
<organism evidence="3 4">
    <name type="scientific">Elsinoe batatas</name>
    <dbReference type="NCBI Taxonomy" id="2601811"/>
    <lineage>
        <taxon>Eukaryota</taxon>
        <taxon>Fungi</taxon>
        <taxon>Dikarya</taxon>
        <taxon>Ascomycota</taxon>
        <taxon>Pezizomycotina</taxon>
        <taxon>Dothideomycetes</taxon>
        <taxon>Dothideomycetidae</taxon>
        <taxon>Myriangiales</taxon>
        <taxon>Elsinoaceae</taxon>
        <taxon>Elsinoe</taxon>
    </lineage>
</organism>
<feature type="compositionally biased region" description="Polar residues" evidence="1">
    <location>
        <begin position="18"/>
        <end position="28"/>
    </location>
</feature>
<feature type="compositionally biased region" description="Polar residues" evidence="1">
    <location>
        <begin position="393"/>
        <end position="411"/>
    </location>
</feature>
<gene>
    <name evidence="3" type="ORF">KVT40_006040</name>
</gene>
<dbReference type="EMBL" id="JAESVG020000007">
    <property type="protein sequence ID" value="KAG8625639.1"/>
    <property type="molecule type" value="Genomic_DNA"/>
</dbReference>
<dbReference type="AlphaFoldDB" id="A0A8K0KX84"/>
<dbReference type="PANTHER" id="PTHR46266:SF4">
    <property type="entry name" value="TRANSCRIPTION FACTOR TT8"/>
    <property type="match status" value="1"/>
</dbReference>
<dbReference type="PROSITE" id="PS50888">
    <property type="entry name" value="BHLH"/>
    <property type="match status" value="1"/>
</dbReference>
<feature type="compositionally biased region" description="Polar residues" evidence="1">
    <location>
        <begin position="42"/>
        <end position="67"/>
    </location>
</feature>
<evidence type="ECO:0000256" key="1">
    <source>
        <dbReference type="SAM" id="MobiDB-lite"/>
    </source>
</evidence>
<dbReference type="OrthoDB" id="690068at2759"/>